<dbReference type="EMBL" id="JAGIOL010000001">
    <property type="protein sequence ID" value="MBP2436551.1"/>
    <property type="molecule type" value="Genomic_DNA"/>
</dbReference>
<dbReference type="PANTHER" id="PTHR19211">
    <property type="entry name" value="ATP-BINDING TRANSPORT PROTEIN-RELATED"/>
    <property type="match status" value="1"/>
</dbReference>
<dbReference type="RefSeq" id="WP_165136097.1">
    <property type="nucleotide sequence ID" value="NZ_CP049253.1"/>
</dbReference>
<organism evidence="5 6">
    <name type="scientific">Microbacterium amylolyticum</name>
    <dbReference type="NCBI Taxonomy" id="936337"/>
    <lineage>
        <taxon>Bacteria</taxon>
        <taxon>Bacillati</taxon>
        <taxon>Actinomycetota</taxon>
        <taxon>Actinomycetes</taxon>
        <taxon>Micrococcales</taxon>
        <taxon>Microbacteriaceae</taxon>
        <taxon>Microbacterium</taxon>
    </lineage>
</organism>
<keyword evidence="1" id="KW-0677">Repeat</keyword>
<dbReference type="InterPro" id="IPR027417">
    <property type="entry name" value="P-loop_NTPase"/>
</dbReference>
<dbReference type="InterPro" id="IPR003439">
    <property type="entry name" value="ABC_transporter-like_ATP-bd"/>
</dbReference>
<accession>A0ABS4ZGZ3</accession>
<dbReference type="InterPro" id="IPR003593">
    <property type="entry name" value="AAA+_ATPase"/>
</dbReference>
<evidence type="ECO:0000313" key="6">
    <source>
        <dbReference type="Proteomes" id="UP001519362"/>
    </source>
</evidence>
<keyword evidence="3" id="KW-0067">ATP-binding</keyword>
<gene>
    <name evidence="5" type="ORF">JOF34_001137</name>
</gene>
<evidence type="ECO:0000256" key="2">
    <source>
        <dbReference type="ARBA" id="ARBA00022741"/>
    </source>
</evidence>
<sequence>MPALIIDHLSFSWPDGSPALEDVSGVFGTRRTGLVGRNGSGKSTLLRLATGELTPTSGSVTATGDIAFLPQDLTLDGTTRVADLLGVRAPLDAVRAIADGDASPSRFDEVGDDWDVEARAHAALAEAGIPPEALDKRVGQLSGGEAMLVALTGIRFRRADITLLDEPTNNLDRDARSRVHGLISAWRGALVVVSHDLDLLELMDDTAELYRGEIAVFGGPYSAWRAHLADQQNAAAQAEIDAKKVLAREKRQRIELETKLSRRARSGRKAADSMPKILANAKKNAAEVTAGRVRGEAAGKEEEARAALDAAGRLKRSDDVVALDLPDPGIAAGRRIATIGDGEREWIVQGPERVALIGPNGAGKTTLLTELLTGQSPHSALHVDAVGYLSQRPDNNDDRSAFDLIRSVALGQRDAAIRNRLARFLIRGDQADRPLSTLSGGERFRTAIAQLLLAEPAPQVLVLDEPTNNLDVDTAGQLVEALRTYRGAAIIVSHDDAFLRRWQPDLVLELRNGSLREAELT</sequence>
<feature type="domain" description="ABC transporter" evidence="4">
    <location>
        <begin position="4"/>
        <end position="236"/>
    </location>
</feature>
<dbReference type="Proteomes" id="UP001519362">
    <property type="component" value="Unassembled WGS sequence"/>
</dbReference>
<dbReference type="PROSITE" id="PS50893">
    <property type="entry name" value="ABC_TRANSPORTER_2"/>
    <property type="match status" value="1"/>
</dbReference>
<reference evidence="5 6" key="1">
    <citation type="submission" date="2021-03" db="EMBL/GenBank/DDBJ databases">
        <title>Sequencing the genomes of 1000 actinobacteria strains.</title>
        <authorList>
            <person name="Klenk H.-P."/>
        </authorList>
    </citation>
    <scope>NUCLEOTIDE SEQUENCE [LARGE SCALE GENOMIC DNA]</scope>
    <source>
        <strain evidence="5 6">DSM 24221</strain>
    </source>
</reference>
<keyword evidence="2" id="KW-0547">Nucleotide-binding</keyword>
<dbReference type="InterPro" id="IPR050611">
    <property type="entry name" value="ABCF"/>
</dbReference>
<name>A0ABS4ZGZ3_9MICO</name>
<dbReference type="PANTHER" id="PTHR19211:SF6">
    <property type="entry name" value="BLL7188 PROTEIN"/>
    <property type="match status" value="1"/>
</dbReference>
<evidence type="ECO:0000259" key="4">
    <source>
        <dbReference type="PROSITE" id="PS50893"/>
    </source>
</evidence>
<dbReference type="SMART" id="SM00382">
    <property type="entry name" value="AAA"/>
    <property type="match status" value="2"/>
</dbReference>
<dbReference type="Pfam" id="PF00005">
    <property type="entry name" value="ABC_tran"/>
    <property type="match status" value="2"/>
</dbReference>
<dbReference type="Gene3D" id="3.40.50.300">
    <property type="entry name" value="P-loop containing nucleotide triphosphate hydrolases"/>
    <property type="match status" value="2"/>
</dbReference>
<protein>
    <submittedName>
        <fullName evidence="5">ATPase subunit of ABC transporter with duplicated ATPase domains</fullName>
    </submittedName>
</protein>
<proteinExistence type="predicted"/>
<comment type="caution">
    <text evidence="5">The sequence shown here is derived from an EMBL/GenBank/DDBJ whole genome shotgun (WGS) entry which is preliminary data.</text>
</comment>
<evidence type="ECO:0000313" key="5">
    <source>
        <dbReference type="EMBL" id="MBP2436551.1"/>
    </source>
</evidence>
<evidence type="ECO:0000256" key="1">
    <source>
        <dbReference type="ARBA" id="ARBA00022737"/>
    </source>
</evidence>
<dbReference type="SUPFAM" id="SSF52540">
    <property type="entry name" value="P-loop containing nucleoside triphosphate hydrolases"/>
    <property type="match status" value="2"/>
</dbReference>
<keyword evidence="6" id="KW-1185">Reference proteome</keyword>
<evidence type="ECO:0000256" key="3">
    <source>
        <dbReference type="ARBA" id="ARBA00022840"/>
    </source>
</evidence>